<sequence>MKKICAVIVSVLCLGGLFPECSWAESELWDIPVDVLRPVVEEGETMIMQDDFEGNPDLTYTIDGQEATVGWSAGEGEKVDVIGAEGGNHIAKLADPNGWPSLGWGSWFLDNSVLKFNMRVDYDQTEGAGWIQIAKLRMRWGDDYAKIMLYHDPQNTSGEVIYEQIYKANGQTQSSNWTTVTIENFDEVFRNQWNYWQFVMYEDKIVVYLNDTETPLMVCNYYNPNGIAGALGFENGNANLYMDNFLVVKKDYTNAPVPEIPDDRKVLYWQDFEDYQMEPEDLGGCYKLDIWNEIWSFGGSVVNDGYGTGSENGAYNFKGEYISKDLELFDFCMEFNIKIDAPAAAWPEFSWNRMWTTAESKYKSYFDTSAGILTLLKVVNGAEDWDTLQMAPGPGIMNVKEMNDKWAYMKIERVSNVIKIYYNDKENPCLIVTDPGATINSGGIKIADGGANKMYIDNLLISVPKKGPDFEIAEHEFQFTEETPGTTTVTANLSVFNRGEDTVASAVLLAAYDAESGILCQTAQADVNEIPVTEEDAPYAVPVSMTIEGSAEEYSYQIFIWDSLNEMKPLWESIPYGAEETV</sequence>
<dbReference type="AlphaFoldDB" id="A0A9D5LYZ3"/>
<keyword evidence="1" id="KW-0732">Signal</keyword>
<evidence type="ECO:0000256" key="1">
    <source>
        <dbReference type="SAM" id="SignalP"/>
    </source>
</evidence>
<organism evidence="2 3">
    <name type="scientific">Ructibacterium gallinarum</name>
    <dbReference type="NCBI Taxonomy" id="2779355"/>
    <lineage>
        <taxon>Bacteria</taxon>
        <taxon>Bacillati</taxon>
        <taxon>Bacillota</taxon>
        <taxon>Clostridia</taxon>
        <taxon>Eubacteriales</taxon>
        <taxon>Oscillospiraceae</taxon>
        <taxon>Ructibacterium</taxon>
    </lineage>
</organism>
<feature type="chain" id="PRO_5039394445" description="DUF1080 domain-containing protein" evidence="1">
    <location>
        <begin position="25"/>
        <end position="582"/>
    </location>
</feature>
<dbReference type="Gene3D" id="2.60.120.560">
    <property type="entry name" value="Exo-inulinase, domain 1"/>
    <property type="match status" value="2"/>
</dbReference>
<gene>
    <name evidence="2" type="ORF">INF28_09130</name>
</gene>
<dbReference type="RefSeq" id="WP_226393177.1">
    <property type="nucleotide sequence ID" value="NZ_JADCKB010000019.1"/>
</dbReference>
<reference evidence="2" key="1">
    <citation type="submission" date="2020-10" db="EMBL/GenBank/DDBJ databases">
        <title>ChiBAC.</title>
        <authorList>
            <person name="Zenner C."/>
            <person name="Hitch T.C.A."/>
            <person name="Clavel T."/>
        </authorList>
    </citation>
    <scope>NUCLEOTIDE SEQUENCE</scope>
    <source>
        <strain evidence="2">DSM 107454</strain>
    </source>
</reference>
<feature type="signal peptide" evidence="1">
    <location>
        <begin position="1"/>
        <end position="24"/>
    </location>
</feature>
<evidence type="ECO:0000313" key="3">
    <source>
        <dbReference type="Proteomes" id="UP000806542"/>
    </source>
</evidence>
<proteinExistence type="predicted"/>
<comment type="caution">
    <text evidence="2">The sequence shown here is derived from an EMBL/GenBank/DDBJ whole genome shotgun (WGS) entry which is preliminary data.</text>
</comment>
<protein>
    <recommendedName>
        <fullName evidence="4">DUF1080 domain-containing protein</fullName>
    </recommendedName>
</protein>
<accession>A0A9D5LYZ3</accession>
<evidence type="ECO:0000313" key="2">
    <source>
        <dbReference type="EMBL" id="MBE5040623.1"/>
    </source>
</evidence>
<keyword evidence="3" id="KW-1185">Reference proteome</keyword>
<dbReference type="EMBL" id="JADCKB010000019">
    <property type="protein sequence ID" value="MBE5040623.1"/>
    <property type="molecule type" value="Genomic_DNA"/>
</dbReference>
<name>A0A9D5LYZ3_9FIRM</name>
<evidence type="ECO:0008006" key="4">
    <source>
        <dbReference type="Google" id="ProtNLM"/>
    </source>
</evidence>
<dbReference type="Proteomes" id="UP000806542">
    <property type="component" value="Unassembled WGS sequence"/>
</dbReference>